<comment type="cofactor">
    <cofactor evidence="3">
        <name>Zn(2+)</name>
        <dbReference type="ChEBI" id="CHEBI:29105"/>
    </cofactor>
    <text evidence="3">Binds 1 zinc ion per subunit.</text>
</comment>
<keyword evidence="3" id="KW-0862">Zinc</keyword>
<dbReference type="Pfam" id="PF01475">
    <property type="entry name" value="FUR"/>
    <property type="match status" value="1"/>
</dbReference>
<feature type="binding site" evidence="3">
    <location>
        <position position="101"/>
    </location>
    <ligand>
        <name>Zn(2+)</name>
        <dbReference type="ChEBI" id="CHEBI:29105"/>
    </ligand>
</feature>
<organism evidence="5 6">
    <name type="scientific">Lacunisphaera limnophila</name>
    <dbReference type="NCBI Taxonomy" id="1838286"/>
    <lineage>
        <taxon>Bacteria</taxon>
        <taxon>Pseudomonadati</taxon>
        <taxon>Verrucomicrobiota</taxon>
        <taxon>Opitutia</taxon>
        <taxon>Opitutales</taxon>
        <taxon>Opitutaceae</taxon>
        <taxon>Lacunisphaera</taxon>
    </lineage>
</organism>
<dbReference type="GO" id="GO:0003700">
    <property type="term" value="F:DNA-binding transcription factor activity"/>
    <property type="evidence" value="ECO:0007669"/>
    <property type="project" value="InterPro"/>
</dbReference>
<feature type="binding site" evidence="3">
    <location>
        <position position="104"/>
    </location>
    <ligand>
        <name>Zn(2+)</name>
        <dbReference type="ChEBI" id="CHEBI:29105"/>
    </ligand>
</feature>
<feature type="binding site" evidence="3">
    <location>
        <position position="141"/>
    </location>
    <ligand>
        <name>Zn(2+)</name>
        <dbReference type="ChEBI" id="CHEBI:29105"/>
    </ligand>
</feature>
<dbReference type="GO" id="GO:1900376">
    <property type="term" value="P:regulation of secondary metabolite biosynthetic process"/>
    <property type="evidence" value="ECO:0007669"/>
    <property type="project" value="TreeGrafter"/>
</dbReference>
<dbReference type="GO" id="GO:0005829">
    <property type="term" value="C:cytosol"/>
    <property type="evidence" value="ECO:0007669"/>
    <property type="project" value="TreeGrafter"/>
</dbReference>
<dbReference type="STRING" id="1838286.Verru16b_02600"/>
<dbReference type="KEGG" id="obg:Verru16b_02600"/>
<protein>
    <recommendedName>
        <fullName evidence="2">Ferric uptake regulation protein</fullName>
    </recommendedName>
</protein>
<comment type="cofactor">
    <cofactor evidence="4">
        <name>Mn(2+)</name>
        <dbReference type="ChEBI" id="CHEBI:29035"/>
    </cofactor>
    <cofactor evidence="4">
        <name>Fe(2+)</name>
        <dbReference type="ChEBI" id="CHEBI:29033"/>
    </cofactor>
    <text evidence="4">Binds 1 Mn(2+) or Fe(2+) ion per subunit.</text>
</comment>
<dbReference type="Gene3D" id="1.10.10.10">
    <property type="entry name" value="Winged helix-like DNA-binding domain superfamily/Winged helix DNA-binding domain"/>
    <property type="match status" value="1"/>
</dbReference>
<dbReference type="EMBL" id="CP016094">
    <property type="protein sequence ID" value="AOS45519.1"/>
    <property type="molecule type" value="Genomic_DNA"/>
</dbReference>
<evidence type="ECO:0000256" key="4">
    <source>
        <dbReference type="PIRSR" id="PIRSR602481-2"/>
    </source>
</evidence>
<dbReference type="RefSeq" id="WP_069962659.1">
    <property type="nucleotide sequence ID" value="NZ_CP016094.1"/>
</dbReference>
<comment type="subunit">
    <text evidence="1">Homodimer.</text>
</comment>
<dbReference type="PANTHER" id="PTHR33202">
    <property type="entry name" value="ZINC UPTAKE REGULATION PROTEIN"/>
    <property type="match status" value="1"/>
</dbReference>
<dbReference type="SUPFAM" id="SSF46785">
    <property type="entry name" value="Winged helix' DNA-binding domain"/>
    <property type="match status" value="1"/>
</dbReference>
<dbReference type="InterPro" id="IPR036388">
    <property type="entry name" value="WH-like_DNA-bd_sf"/>
</dbReference>
<dbReference type="InterPro" id="IPR036390">
    <property type="entry name" value="WH_DNA-bd_sf"/>
</dbReference>
<evidence type="ECO:0000256" key="1">
    <source>
        <dbReference type="ARBA" id="ARBA00011738"/>
    </source>
</evidence>
<proteinExistence type="predicted"/>
<dbReference type="PANTHER" id="PTHR33202:SF2">
    <property type="entry name" value="FERRIC UPTAKE REGULATION PROTEIN"/>
    <property type="match status" value="1"/>
</dbReference>
<dbReference type="GO" id="GO:0008270">
    <property type="term" value="F:zinc ion binding"/>
    <property type="evidence" value="ECO:0007669"/>
    <property type="project" value="TreeGrafter"/>
</dbReference>
<evidence type="ECO:0000256" key="3">
    <source>
        <dbReference type="PIRSR" id="PIRSR602481-1"/>
    </source>
</evidence>
<evidence type="ECO:0000256" key="2">
    <source>
        <dbReference type="ARBA" id="ARBA00020910"/>
    </source>
</evidence>
<sequence length="156" mass="17386">MSDVSAREKFQAYLTEQGHRVTNQRLAIFNAAMAQADHFTAEQLLDRARLIDDSVSRATVYRTLPLMTGSHVLREVDIGTGEKFYRPATQGGSSQVAQVVCVDCDKIFEISAPFMEWYGSTVSLKLGLKPITQRLQVSAQCIAFRGNGRCPNRTKK</sequence>
<reference evidence="5 6" key="1">
    <citation type="submission" date="2016-06" db="EMBL/GenBank/DDBJ databases">
        <title>Three novel species with peptidoglycan cell walls form the new genus Lacunisphaera gen. nov. in the family Opitutaceae of the verrucomicrobial subdivision 4.</title>
        <authorList>
            <person name="Rast P."/>
            <person name="Gloeckner I."/>
            <person name="Jogler M."/>
            <person name="Boedeker C."/>
            <person name="Jeske O."/>
            <person name="Wiegand S."/>
            <person name="Reinhardt R."/>
            <person name="Schumann P."/>
            <person name="Rohde M."/>
            <person name="Spring S."/>
            <person name="Gloeckner F.O."/>
            <person name="Jogler C."/>
        </authorList>
    </citation>
    <scope>NUCLEOTIDE SEQUENCE [LARGE SCALE GENOMIC DNA]</scope>
    <source>
        <strain evidence="5 6">IG16b</strain>
    </source>
</reference>
<accession>A0A1D8AX99</accession>
<keyword evidence="4" id="KW-0408">Iron</keyword>
<keyword evidence="3" id="KW-0479">Metal-binding</keyword>
<gene>
    <name evidence="5" type="primary">fur</name>
    <name evidence="5" type="ORF">Verru16b_02600</name>
</gene>
<dbReference type="Proteomes" id="UP000095228">
    <property type="component" value="Chromosome"/>
</dbReference>
<evidence type="ECO:0000313" key="5">
    <source>
        <dbReference type="EMBL" id="AOS45519.1"/>
    </source>
</evidence>
<dbReference type="GO" id="GO:0045892">
    <property type="term" value="P:negative regulation of DNA-templated transcription"/>
    <property type="evidence" value="ECO:0007669"/>
    <property type="project" value="TreeGrafter"/>
</dbReference>
<dbReference type="OrthoDB" id="8659436at2"/>
<dbReference type="CDD" id="cd07153">
    <property type="entry name" value="Fur_like"/>
    <property type="match status" value="1"/>
</dbReference>
<keyword evidence="6" id="KW-1185">Reference proteome</keyword>
<feature type="binding site" evidence="4">
    <location>
        <position position="116"/>
    </location>
    <ligand>
        <name>Fe cation</name>
        <dbReference type="ChEBI" id="CHEBI:24875"/>
    </ligand>
</feature>
<dbReference type="GO" id="GO:0000976">
    <property type="term" value="F:transcription cis-regulatory region binding"/>
    <property type="evidence" value="ECO:0007669"/>
    <property type="project" value="TreeGrafter"/>
</dbReference>
<evidence type="ECO:0000313" key="6">
    <source>
        <dbReference type="Proteomes" id="UP000095228"/>
    </source>
</evidence>
<name>A0A1D8AX99_9BACT</name>
<dbReference type="InterPro" id="IPR002481">
    <property type="entry name" value="FUR"/>
</dbReference>
<dbReference type="AlphaFoldDB" id="A0A1D8AX99"/>